<proteinExistence type="predicted"/>
<dbReference type="Proteomes" id="UP000198504">
    <property type="component" value="Unassembled WGS sequence"/>
</dbReference>
<sequence length="311" mass="32079">MPSTSPTQRHQARRALIDDVRVNKRGWLQHGVAAMAVSVLGLGVAGSFALTGNAQDTGAAHDQTAGTAAVAGPGTAARDSALTSRSSNRAPLDPAKVKSIADQRAEELAKTDDKISAAAAGKKVDQREKELAETSDAAQEQARRIADDKKNGTSTAKDDQPAADANQGAGNGKTCEPAAHYRIAATFGQVGSWARYHTGFDFAAPIGTTLRAPASGVVTNAGRGPASGWAGNYVAIKYPDGTQSLMAHMSTVSVSVGQQVSGCQTVGAVGMTGRTFGPHVHFEIYPAGITPGDVYRAVNPLGWLKAHGLNP</sequence>
<accession>A0A1H9MB83</accession>
<dbReference type="GO" id="GO:0004222">
    <property type="term" value="F:metalloendopeptidase activity"/>
    <property type="evidence" value="ECO:0007669"/>
    <property type="project" value="TreeGrafter"/>
</dbReference>
<evidence type="ECO:0000256" key="1">
    <source>
        <dbReference type="SAM" id="MobiDB-lite"/>
    </source>
</evidence>
<evidence type="ECO:0000313" key="3">
    <source>
        <dbReference type="EMBL" id="SER20707.1"/>
    </source>
</evidence>
<feature type="compositionally biased region" description="Basic and acidic residues" evidence="1">
    <location>
        <begin position="141"/>
        <end position="160"/>
    </location>
</feature>
<name>A0A1H9MB83_9ACTN</name>
<keyword evidence="4" id="KW-1185">Reference proteome</keyword>
<dbReference type="AlphaFoldDB" id="A0A1H9MB83"/>
<feature type="region of interest" description="Disordered" evidence="1">
    <location>
        <begin position="118"/>
        <end position="172"/>
    </location>
</feature>
<evidence type="ECO:0000313" key="4">
    <source>
        <dbReference type="Proteomes" id="UP000198504"/>
    </source>
</evidence>
<reference evidence="4" key="1">
    <citation type="submission" date="2016-10" db="EMBL/GenBank/DDBJ databases">
        <authorList>
            <person name="Varghese N."/>
            <person name="Submissions S."/>
        </authorList>
    </citation>
    <scope>NUCLEOTIDE SEQUENCE [LARGE SCALE GENOMIC DNA]</scope>
    <source>
        <strain evidence="4">CGMCC 4.6856</strain>
    </source>
</reference>
<feature type="compositionally biased region" description="Low complexity" evidence="1">
    <location>
        <begin position="64"/>
        <end position="77"/>
    </location>
</feature>
<dbReference type="STRING" id="1036181.SAMN05421756_11029"/>
<dbReference type="InterPro" id="IPR011055">
    <property type="entry name" value="Dup_hybrid_motif"/>
</dbReference>
<feature type="domain" description="M23ase beta-sheet core" evidence="2">
    <location>
        <begin position="196"/>
        <end position="287"/>
    </location>
</feature>
<dbReference type="SUPFAM" id="SSF51261">
    <property type="entry name" value="Duplicated hybrid motif"/>
    <property type="match status" value="1"/>
</dbReference>
<organism evidence="3 4">
    <name type="scientific">Microlunatus flavus</name>
    <dbReference type="NCBI Taxonomy" id="1036181"/>
    <lineage>
        <taxon>Bacteria</taxon>
        <taxon>Bacillati</taxon>
        <taxon>Actinomycetota</taxon>
        <taxon>Actinomycetes</taxon>
        <taxon>Propionibacteriales</taxon>
        <taxon>Propionibacteriaceae</taxon>
        <taxon>Microlunatus</taxon>
    </lineage>
</organism>
<dbReference type="InterPro" id="IPR016047">
    <property type="entry name" value="M23ase_b-sheet_dom"/>
</dbReference>
<dbReference type="EMBL" id="FOFA01000010">
    <property type="protein sequence ID" value="SER20707.1"/>
    <property type="molecule type" value="Genomic_DNA"/>
</dbReference>
<dbReference type="CDD" id="cd12797">
    <property type="entry name" value="M23_peptidase"/>
    <property type="match status" value="1"/>
</dbReference>
<protein>
    <submittedName>
        <fullName evidence="3">Murein DD-endopeptidase MepM and murein hydrolase activator NlpD, contain LysM domain</fullName>
    </submittedName>
</protein>
<dbReference type="PANTHER" id="PTHR21666">
    <property type="entry name" value="PEPTIDASE-RELATED"/>
    <property type="match status" value="1"/>
</dbReference>
<feature type="compositionally biased region" description="Basic and acidic residues" evidence="1">
    <location>
        <begin position="122"/>
        <end position="132"/>
    </location>
</feature>
<feature type="region of interest" description="Disordered" evidence="1">
    <location>
        <begin position="57"/>
        <end position="99"/>
    </location>
</feature>
<gene>
    <name evidence="3" type="ORF">SAMN05421756_11029</name>
</gene>
<evidence type="ECO:0000259" key="2">
    <source>
        <dbReference type="Pfam" id="PF01551"/>
    </source>
</evidence>
<dbReference type="Pfam" id="PF01551">
    <property type="entry name" value="Peptidase_M23"/>
    <property type="match status" value="1"/>
</dbReference>
<keyword evidence="3" id="KW-0378">Hydrolase</keyword>
<dbReference type="Gene3D" id="2.70.70.10">
    <property type="entry name" value="Glucose Permease (Domain IIA)"/>
    <property type="match status" value="1"/>
</dbReference>
<dbReference type="InterPro" id="IPR050570">
    <property type="entry name" value="Cell_wall_metabolism_enzyme"/>
</dbReference>
<dbReference type="PANTHER" id="PTHR21666:SF270">
    <property type="entry name" value="MUREIN HYDROLASE ACTIVATOR ENVC"/>
    <property type="match status" value="1"/>
</dbReference>